<accession>A0A1B4VAQ5</accession>
<proteinExistence type="predicted"/>
<dbReference type="EMBL" id="AP014936">
    <property type="protein sequence ID" value="BAU48854.1"/>
    <property type="molecule type" value="Genomic_DNA"/>
</dbReference>
<evidence type="ECO:0000313" key="2">
    <source>
        <dbReference type="EMBL" id="BAU48854.1"/>
    </source>
</evidence>
<dbReference type="KEGG" id="sva:SVA_2304"/>
<dbReference type="RefSeq" id="WP_096461329.1">
    <property type="nucleotide sequence ID" value="NZ_AP014936.1"/>
</dbReference>
<keyword evidence="1" id="KW-1133">Transmembrane helix</keyword>
<name>A0A1B4VAQ5_9GAMM</name>
<evidence type="ECO:0000256" key="1">
    <source>
        <dbReference type="SAM" id="Phobius"/>
    </source>
</evidence>
<keyword evidence="1" id="KW-0812">Transmembrane</keyword>
<organism evidence="2 3">
    <name type="scientific">Sulfurifustis variabilis</name>
    <dbReference type="NCBI Taxonomy" id="1675686"/>
    <lineage>
        <taxon>Bacteria</taxon>
        <taxon>Pseudomonadati</taxon>
        <taxon>Pseudomonadota</taxon>
        <taxon>Gammaproteobacteria</taxon>
        <taxon>Acidiferrobacterales</taxon>
        <taxon>Acidiferrobacteraceae</taxon>
        <taxon>Sulfurifustis</taxon>
    </lineage>
</organism>
<reference evidence="2 3" key="1">
    <citation type="submission" date="2015-08" db="EMBL/GenBank/DDBJ databases">
        <title>Complete genome sequence of Sulfurifustis variabilis.</title>
        <authorList>
            <person name="Miura A."/>
            <person name="Kojima H."/>
            <person name="Fukui M."/>
        </authorList>
    </citation>
    <scope>NUCLEOTIDE SEQUENCE [LARGE SCALE GENOMIC DNA]</scope>
    <source>
        <strain evidence="3">skN76</strain>
    </source>
</reference>
<sequence length="283" mass="29054">MATIIEPTTTSLESRSTRRPYFSAIRWGAVLAGVVSGTASYLLLALLGVAVGLTAVDPQAAEPVGAVPLGAGIWTGISMLVGAFIGGYVAGNMSGLSRLTDGMLHGFVSWGATTLLYAFITVSALGALLGGTFSVLSSTVQGAAQAAPAGGQQNVMDQLAGMITGTGEGQVNAETLSSLQQAMQAGDRDRAVNIMVNNMGFTPERAQQTVDKAMPLFSQQNVRGAAEQTTEALTAASWWLFIGLLLSLALGIAGGAAGVRATTNRVVGDHVSERHHVRGIPEP</sequence>
<dbReference type="AlphaFoldDB" id="A0A1B4VAQ5"/>
<dbReference type="Proteomes" id="UP000218899">
    <property type="component" value="Chromosome"/>
</dbReference>
<feature type="transmembrane region" description="Helical" evidence="1">
    <location>
        <begin position="238"/>
        <end position="259"/>
    </location>
</feature>
<feature type="transmembrane region" description="Helical" evidence="1">
    <location>
        <begin position="71"/>
        <end position="91"/>
    </location>
</feature>
<keyword evidence="3" id="KW-1185">Reference proteome</keyword>
<dbReference type="OrthoDB" id="2154696at2"/>
<keyword evidence="1" id="KW-0472">Membrane</keyword>
<protein>
    <submittedName>
        <fullName evidence="2">PhnA-like protein</fullName>
    </submittedName>
</protein>
<feature type="transmembrane region" description="Helical" evidence="1">
    <location>
        <begin position="103"/>
        <end position="129"/>
    </location>
</feature>
<evidence type="ECO:0000313" key="3">
    <source>
        <dbReference type="Proteomes" id="UP000218899"/>
    </source>
</evidence>
<gene>
    <name evidence="2" type="ORF">SVA_2304</name>
</gene>
<feature type="transmembrane region" description="Helical" evidence="1">
    <location>
        <begin position="24"/>
        <end position="51"/>
    </location>
</feature>